<accession>A0AAW4XN67</accession>
<dbReference type="Proteomes" id="UP001198630">
    <property type="component" value="Unassembled WGS sequence"/>
</dbReference>
<comment type="caution">
    <text evidence="5">The sequence shown here is derived from an EMBL/GenBank/DDBJ whole genome shotgun (WGS) entry which is preliminary data.</text>
</comment>
<dbReference type="AlphaFoldDB" id="A0AAW4XN67"/>
<dbReference type="GO" id="GO:0003677">
    <property type="term" value="F:DNA binding"/>
    <property type="evidence" value="ECO:0007669"/>
    <property type="project" value="UniProtKB-KW"/>
</dbReference>
<evidence type="ECO:0000256" key="3">
    <source>
        <dbReference type="ARBA" id="ARBA00023163"/>
    </source>
</evidence>
<organism evidence="5 6">
    <name type="scientific">Rhodococcus rhodochrous</name>
    <dbReference type="NCBI Taxonomy" id="1829"/>
    <lineage>
        <taxon>Bacteria</taxon>
        <taxon>Bacillati</taxon>
        <taxon>Actinomycetota</taxon>
        <taxon>Actinomycetes</taxon>
        <taxon>Mycobacteriales</taxon>
        <taxon>Nocardiaceae</taxon>
        <taxon>Rhodococcus</taxon>
    </lineage>
</organism>
<dbReference type="PROSITE" id="PS50043">
    <property type="entry name" value="HTH_LUXR_2"/>
    <property type="match status" value="1"/>
</dbReference>
<dbReference type="CDD" id="cd06170">
    <property type="entry name" value="LuxR_C_like"/>
    <property type="match status" value="1"/>
</dbReference>
<keyword evidence="2" id="KW-0238">DNA-binding</keyword>
<evidence type="ECO:0000259" key="4">
    <source>
        <dbReference type="PROSITE" id="PS50043"/>
    </source>
</evidence>
<proteinExistence type="predicted"/>
<reference evidence="5" key="1">
    <citation type="submission" date="2021-11" db="EMBL/GenBank/DDBJ databases">
        <title>Development of a sustainable strategy for remediation of hydrocarbon-contaminated territories based on the waste exchange concept.</title>
        <authorList>
            <person name="Elkin A."/>
        </authorList>
    </citation>
    <scope>NUCLEOTIDE SEQUENCE</scope>
    <source>
        <strain evidence="5">IEGM 757</strain>
    </source>
</reference>
<dbReference type="PRINTS" id="PR00038">
    <property type="entry name" value="HTHLUXR"/>
</dbReference>
<dbReference type="PANTHER" id="PTHR44688:SF16">
    <property type="entry name" value="DNA-BINDING TRANSCRIPTIONAL ACTIVATOR DEVR_DOSR"/>
    <property type="match status" value="1"/>
</dbReference>
<dbReference type="RefSeq" id="WP_230792703.1">
    <property type="nucleotide sequence ID" value="NZ_JAJNCO010000027.1"/>
</dbReference>
<sequence length="372" mass="40360">MGDQDAIRDVLAGLRSVLDADDPSTALQSSQARAVVEQAWGALAEVLGEHGHDSSAQILAALRRLRALDQALLHAGPEYDSSDSSRRLGEALVRLEAAPCSTRALVELAPRLICDLGFDRAIISHVAEGLWVSESVFVMNDPDWAAAINRIGQEQPQPLVPDLFETVVVRRREPIVVTDVQRESRVHKGIADASMSRSYVAAPIVSRGRVVGLLHADRYGQDRETDTHDSELLLAFSHALRLALSRAQVTEQLEAARDTLARVSASLEDATAGVLDISLSLTGVRAGEPVDGPPRTRAVLARPATRPLPAELTSRELQVLDLMAEGRTNAAIAKELVISDGTVKQHVKHILRKLHARNRAEAIAMWFHAGRP</sequence>
<dbReference type="Gene3D" id="3.30.450.40">
    <property type="match status" value="1"/>
</dbReference>
<dbReference type="SMART" id="SM00065">
    <property type="entry name" value="GAF"/>
    <property type="match status" value="1"/>
</dbReference>
<keyword evidence="1" id="KW-0805">Transcription regulation</keyword>
<evidence type="ECO:0000313" key="6">
    <source>
        <dbReference type="Proteomes" id="UP001198630"/>
    </source>
</evidence>
<dbReference type="InterPro" id="IPR029016">
    <property type="entry name" value="GAF-like_dom_sf"/>
</dbReference>
<dbReference type="InterPro" id="IPR016032">
    <property type="entry name" value="Sig_transdc_resp-reg_C-effctor"/>
</dbReference>
<dbReference type="SMART" id="SM00421">
    <property type="entry name" value="HTH_LUXR"/>
    <property type="match status" value="1"/>
</dbReference>
<gene>
    <name evidence="5" type="ORF">LQ384_26845</name>
</gene>
<evidence type="ECO:0000256" key="2">
    <source>
        <dbReference type="ARBA" id="ARBA00023125"/>
    </source>
</evidence>
<name>A0AAW4XN67_RHORH</name>
<dbReference type="InterPro" id="IPR003018">
    <property type="entry name" value="GAF"/>
</dbReference>
<dbReference type="Pfam" id="PF00196">
    <property type="entry name" value="GerE"/>
    <property type="match status" value="1"/>
</dbReference>
<dbReference type="SUPFAM" id="SSF46894">
    <property type="entry name" value="C-terminal effector domain of the bipartite response regulators"/>
    <property type="match status" value="1"/>
</dbReference>
<feature type="domain" description="HTH luxR-type" evidence="4">
    <location>
        <begin position="305"/>
        <end position="370"/>
    </location>
</feature>
<dbReference type="InterPro" id="IPR036388">
    <property type="entry name" value="WH-like_DNA-bd_sf"/>
</dbReference>
<protein>
    <submittedName>
        <fullName evidence="5">LuxR C-terminal-related transcriptional regulator</fullName>
    </submittedName>
</protein>
<dbReference type="InterPro" id="IPR000792">
    <property type="entry name" value="Tscrpt_reg_LuxR_C"/>
</dbReference>
<dbReference type="PROSITE" id="PS00622">
    <property type="entry name" value="HTH_LUXR_1"/>
    <property type="match status" value="1"/>
</dbReference>
<keyword evidence="3" id="KW-0804">Transcription</keyword>
<evidence type="ECO:0000313" key="5">
    <source>
        <dbReference type="EMBL" id="MCD2114724.1"/>
    </source>
</evidence>
<dbReference type="PANTHER" id="PTHR44688">
    <property type="entry name" value="DNA-BINDING TRANSCRIPTIONAL ACTIVATOR DEVR_DOSR"/>
    <property type="match status" value="1"/>
</dbReference>
<dbReference type="Gene3D" id="1.10.10.10">
    <property type="entry name" value="Winged helix-like DNA-binding domain superfamily/Winged helix DNA-binding domain"/>
    <property type="match status" value="1"/>
</dbReference>
<dbReference type="SUPFAM" id="SSF55781">
    <property type="entry name" value="GAF domain-like"/>
    <property type="match status" value="1"/>
</dbReference>
<dbReference type="EMBL" id="JAJNCO010000027">
    <property type="protein sequence ID" value="MCD2114724.1"/>
    <property type="molecule type" value="Genomic_DNA"/>
</dbReference>
<dbReference type="Pfam" id="PF01590">
    <property type="entry name" value="GAF"/>
    <property type="match status" value="1"/>
</dbReference>
<evidence type="ECO:0000256" key="1">
    <source>
        <dbReference type="ARBA" id="ARBA00023015"/>
    </source>
</evidence>
<dbReference type="GO" id="GO:0006355">
    <property type="term" value="P:regulation of DNA-templated transcription"/>
    <property type="evidence" value="ECO:0007669"/>
    <property type="project" value="InterPro"/>
</dbReference>